<dbReference type="PROSITE" id="PS00670">
    <property type="entry name" value="D_2_HYDROXYACID_DH_2"/>
    <property type="match status" value="1"/>
</dbReference>
<name>A0A382QJA8_9ZZZZ</name>
<feature type="non-terminal residue" evidence="5">
    <location>
        <position position="314"/>
    </location>
</feature>
<dbReference type="InterPro" id="IPR006140">
    <property type="entry name" value="D-isomer_DH_NAD-bd"/>
</dbReference>
<dbReference type="InterPro" id="IPR029753">
    <property type="entry name" value="D-isomer_DH_CS"/>
</dbReference>
<organism evidence="5">
    <name type="scientific">marine metagenome</name>
    <dbReference type="NCBI Taxonomy" id="408172"/>
    <lineage>
        <taxon>unclassified sequences</taxon>
        <taxon>metagenomes</taxon>
        <taxon>ecological metagenomes</taxon>
    </lineage>
</organism>
<accession>A0A382QJA8</accession>
<keyword evidence="3" id="KW-0520">NAD</keyword>
<evidence type="ECO:0000256" key="2">
    <source>
        <dbReference type="ARBA" id="ARBA00023002"/>
    </source>
</evidence>
<sequence length="314" mass="35111">MKNVVITDYSFDDLSIEKEIFDENGINLISEKSPTKKELKALTKNADYIITQFAKLDTDIIDNLIKAKIIVRYGVGYDNVDIKTARSKKIPVCNIPDYCVDEVADHTLAFILNLTRGIFKNHQKVAGGDWGLGIPLEDMKSLNDLNIGIIGYGRIGQAVVDRLIPFKPNILISDPFCNTPIQKNNLSFVKIIELLKNSDIISLHCPSTEKTRNIISHNSLSLMKNGVSIINLGRGDLIDMDSLTNSLKNKTINYVALDVFDIEPLDENHPIRNFDNVLFSSHVASASIKATYKLRRSAAKLVIKCHNSEKLINI</sequence>
<gene>
    <name evidence="5" type="ORF">METZ01_LOCUS338468</name>
</gene>
<feature type="domain" description="D-isomer specific 2-hydroxyacid dehydrogenase NAD-binding" evidence="4">
    <location>
        <begin position="108"/>
        <end position="284"/>
    </location>
</feature>
<dbReference type="GO" id="GO:0051287">
    <property type="term" value="F:NAD binding"/>
    <property type="evidence" value="ECO:0007669"/>
    <property type="project" value="InterPro"/>
</dbReference>
<dbReference type="SUPFAM" id="SSF52283">
    <property type="entry name" value="Formate/glycerate dehydrogenase catalytic domain-like"/>
    <property type="match status" value="1"/>
</dbReference>
<dbReference type="InterPro" id="IPR050418">
    <property type="entry name" value="D-iso_2-hydroxyacid_DH_PdxB"/>
</dbReference>
<comment type="similarity">
    <text evidence="1">Belongs to the D-isomer specific 2-hydroxyacid dehydrogenase family.</text>
</comment>
<dbReference type="EMBL" id="UINC01114946">
    <property type="protein sequence ID" value="SVC85614.1"/>
    <property type="molecule type" value="Genomic_DNA"/>
</dbReference>
<dbReference type="GO" id="GO:0016616">
    <property type="term" value="F:oxidoreductase activity, acting on the CH-OH group of donors, NAD or NADP as acceptor"/>
    <property type="evidence" value="ECO:0007669"/>
    <property type="project" value="InterPro"/>
</dbReference>
<proteinExistence type="inferred from homology"/>
<keyword evidence="2" id="KW-0560">Oxidoreductase</keyword>
<evidence type="ECO:0000313" key="5">
    <source>
        <dbReference type="EMBL" id="SVC85614.1"/>
    </source>
</evidence>
<reference evidence="5" key="1">
    <citation type="submission" date="2018-05" db="EMBL/GenBank/DDBJ databases">
        <authorList>
            <person name="Lanie J.A."/>
            <person name="Ng W.-L."/>
            <person name="Kazmierczak K.M."/>
            <person name="Andrzejewski T.M."/>
            <person name="Davidsen T.M."/>
            <person name="Wayne K.J."/>
            <person name="Tettelin H."/>
            <person name="Glass J.I."/>
            <person name="Rusch D."/>
            <person name="Podicherti R."/>
            <person name="Tsui H.-C.T."/>
            <person name="Winkler M.E."/>
        </authorList>
    </citation>
    <scope>NUCLEOTIDE SEQUENCE</scope>
</reference>
<dbReference type="SUPFAM" id="SSF51735">
    <property type="entry name" value="NAD(P)-binding Rossmann-fold domains"/>
    <property type="match status" value="1"/>
</dbReference>
<evidence type="ECO:0000256" key="1">
    <source>
        <dbReference type="ARBA" id="ARBA00005854"/>
    </source>
</evidence>
<dbReference type="PANTHER" id="PTHR43761:SF1">
    <property type="entry name" value="D-ISOMER SPECIFIC 2-HYDROXYACID DEHYDROGENASE CATALYTIC DOMAIN-CONTAINING PROTEIN-RELATED"/>
    <property type="match status" value="1"/>
</dbReference>
<evidence type="ECO:0000256" key="3">
    <source>
        <dbReference type="ARBA" id="ARBA00023027"/>
    </source>
</evidence>
<dbReference type="Pfam" id="PF02826">
    <property type="entry name" value="2-Hacid_dh_C"/>
    <property type="match status" value="1"/>
</dbReference>
<evidence type="ECO:0000259" key="4">
    <source>
        <dbReference type="Pfam" id="PF02826"/>
    </source>
</evidence>
<dbReference type="PANTHER" id="PTHR43761">
    <property type="entry name" value="D-ISOMER SPECIFIC 2-HYDROXYACID DEHYDROGENASE FAMILY PROTEIN (AFU_ORTHOLOGUE AFUA_1G13630)"/>
    <property type="match status" value="1"/>
</dbReference>
<dbReference type="InterPro" id="IPR036291">
    <property type="entry name" value="NAD(P)-bd_dom_sf"/>
</dbReference>
<dbReference type="Gene3D" id="3.40.50.720">
    <property type="entry name" value="NAD(P)-binding Rossmann-like Domain"/>
    <property type="match status" value="2"/>
</dbReference>
<dbReference type="AlphaFoldDB" id="A0A382QJA8"/>
<protein>
    <recommendedName>
        <fullName evidence="4">D-isomer specific 2-hydroxyacid dehydrogenase NAD-binding domain-containing protein</fullName>
    </recommendedName>
</protein>